<dbReference type="SUPFAM" id="SSF47598">
    <property type="entry name" value="Ribbon-helix-helix"/>
    <property type="match status" value="1"/>
</dbReference>
<name>A0A2L1GKN8_9BACT</name>
<dbReference type="GO" id="GO:0006355">
    <property type="term" value="P:regulation of DNA-templated transcription"/>
    <property type="evidence" value="ECO:0007669"/>
    <property type="project" value="InterPro"/>
</dbReference>
<reference evidence="1 2" key="1">
    <citation type="journal article" date="2018" name="MBio">
        <title>Insights into the evolution of host association through the isolation and characterization of a novel human periodontal pathobiont, Desulfobulbus oralis.</title>
        <authorList>
            <person name="Cross K.L."/>
            <person name="Chirania P."/>
            <person name="Xiong W."/>
            <person name="Beall C.J."/>
            <person name="Elkins J.G."/>
            <person name="Giannone R.J."/>
            <person name="Griffen A.L."/>
            <person name="Guss A.M."/>
            <person name="Hettich R.L."/>
            <person name="Joshi S.S."/>
            <person name="Mokrzan E.M."/>
            <person name="Martin R.K."/>
            <person name="Zhulin I.B."/>
            <person name="Leys E.J."/>
            <person name="Podar M."/>
        </authorList>
    </citation>
    <scope>NUCLEOTIDE SEQUENCE [LARGE SCALE GENOMIC DNA]</scope>
    <source>
        <strain evidence="1 2">ORNL</strain>
    </source>
</reference>
<gene>
    <name evidence="1" type="ORF">CAY53_00990</name>
</gene>
<evidence type="ECO:0000313" key="2">
    <source>
        <dbReference type="Proteomes" id="UP000239867"/>
    </source>
</evidence>
<evidence type="ECO:0000313" key="1">
    <source>
        <dbReference type="EMBL" id="AVD70230.1"/>
    </source>
</evidence>
<accession>A0A2L1GKN8</accession>
<keyword evidence="2" id="KW-1185">Reference proteome</keyword>
<dbReference type="AlphaFoldDB" id="A0A2L1GKN8"/>
<dbReference type="OrthoDB" id="5397821at2"/>
<organism evidence="1 2">
    <name type="scientific">Desulfobulbus oralis</name>
    <dbReference type="NCBI Taxonomy" id="1986146"/>
    <lineage>
        <taxon>Bacteria</taxon>
        <taxon>Pseudomonadati</taxon>
        <taxon>Thermodesulfobacteriota</taxon>
        <taxon>Desulfobulbia</taxon>
        <taxon>Desulfobulbales</taxon>
        <taxon>Desulfobulbaceae</taxon>
        <taxon>Desulfobulbus</taxon>
    </lineage>
</organism>
<protein>
    <submittedName>
        <fullName evidence="1">CopG family transcriptional regulator</fullName>
    </submittedName>
</protein>
<proteinExistence type="predicted"/>
<dbReference type="EMBL" id="CP021255">
    <property type="protein sequence ID" value="AVD70230.1"/>
    <property type="molecule type" value="Genomic_DNA"/>
</dbReference>
<dbReference type="Proteomes" id="UP000239867">
    <property type="component" value="Chromosome"/>
</dbReference>
<sequence length="77" mass="8684">MSELSRRSTIYFEARLHAALKLKAIHSNRSLSDLVNDAVRQALAEDQADLAAFGERSAEPTMSYQELLQDLKRHGQI</sequence>
<dbReference type="InterPro" id="IPR010985">
    <property type="entry name" value="Ribbon_hlx_hlx"/>
</dbReference>
<dbReference type="RefSeq" id="WP_104935555.1">
    <property type="nucleotide sequence ID" value="NZ_CP021255.1"/>
</dbReference>
<dbReference type="KEGG" id="deo:CAY53_00990"/>